<dbReference type="Gene3D" id="3.40.50.300">
    <property type="entry name" value="P-loop containing nucleotide triphosphate hydrolases"/>
    <property type="match status" value="2"/>
</dbReference>
<dbReference type="PANTHER" id="PTHR43788">
    <property type="entry name" value="DNA2/NAM7 HELICASE FAMILY MEMBER"/>
    <property type="match status" value="1"/>
</dbReference>
<gene>
    <name evidence="7" type="ORF">KGB56_14515</name>
</gene>
<dbReference type="InterPro" id="IPR050534">
    <property type="entry name" value="Coronavir_polyprotein_1ab"/>
</dbReference>
<evidence type="ECO:0000256" key="5">
    <source>
        <dbReference type="ARBA" id="ARBA00022840"/>
    </source>
</evidence>
<dbReference type="Pfam" id="PF08378">
    <property type="entry name" value="NERD"/>
    <property type="match status" value="1"/>
</dbReference>
<dbReference type="InterPro" id="IPR027417">
    <property type="entry name" value="P-loop_NTPase"/>
</dbReference>
<dbReference type="InterPro" id="IPR011528">
    <property type="entry name" value="NERD"/>
</dbReference>
<keyword evidence="4" id="KW-0347">Helicase</keyword>
<dbReference type="Gene3D" id="1.10.510.10">
    <property type="entry name" value="Transferase(Phosphotransferase) domain 1"/>
    <property type="match status" value="2"/>
</dbReference>
<keyword evidence="2" id="KW-0547">Nucleotide-binding</keyword>
<sequence length="1662" mass="187828">MKVDIRSPQGIHAAELKAIKELGEGLRNSWFGYASFLIADKAGTMEIDLLVFTHNRILLVEVKHWNGSIKSDGKTWVQTTPSGANREQASPVVIKREHAQRLRSLFKKHLESRWNGFYVIETCVVLSGDAKIAQMPDWERELVFTLDEFLEIKSADGFERLLPERNTERPFQSGKLLRPNASKQIDIFEKWLSGGGCIKPREREAGGYVVCNPTPLFSHPKHIYEEFEGAHRSIASNTAMLRAWDFNRLGAHAFTQEQRALLGLREQRAIAYVSDNDYQLRRDYLMQPQHQLVEDEVLEDLIEVYEKPRLYERLDIHLSQLSHDKDSRYALLRALLAPFADLHKIGLAHRDITLERLYYNGQSQSITVSGLVASRFPDPQGKSVGDVRSFLSSSSIPLPEDVYGLADIDACRIDVFMLGVAAYRIAYNQSLIVSEDGVEWTSPTKDPFEGALDNWIKQAINISPAERQQDAAEMLRQLTEITSYGYREKVKDTSDVIKSLQAHRSQVNLMMEYPPSGEVRQDHERNRMVYRSTYKGRPVTVRCWPSLGSKVDDPGLNRRLLQFCERCQTMRQHSLPVASVIDFGFSMMGTYVVQDYVEGGEKLSDWLQTKAELEFEDFIVVSKSLVSAVNQLHLLDISHGDLKPDNILVIKAEGSYKICLIDTIDIDHTAKPLHNMEYAPQHDVSSLERDRFAVYIIVDEIFAGQGGKARLVREEIQNGIGDDSEDVPVSLEPLRESLSLATKPDPDPIKSLTISWPDLGGHLEPVQLKNDRGYIYVSSRKDQDVLFLYLTSLEKKITCKISLFDLQLLDVWMKDIAPAEFVRDAQNANNPKNKKSQSVQLSIGIDGSRRNATAEAELLAFFCSLEIVQDFLQSPKDVGEQAVIEVDDKEVPLENLWDAVVEAERELHPTVTVAGYPKNEDGICKLQVHEDLSSFEQFDESDKVQILSSSNDGAWYYGILDIKNSREDRITISEPRAMSSLRPGTKLRLVELRAETSWQRRRKGLHAVLQGDTPIPSLVDWFSPSRPNPVPAIAPLPQPSVPQIEQYGLDESKVLAFRHVLEQPLSVVMGPPGTGKTMLLSALLDYLTRLKEVGRVLLVSQSHVAVNELATRARHVMSKRSERDEEHTADDTPSMVRLGDRKKVDDELLDVHVDALQARYRTSFHRDFDARLMVLAPRLGLPEEIVLEAADIYRRIGKELYSYVDHREQLRKYENSEGASENLEYTSRLNDKVRRLYDMLCDAIQVYIDNPYALLEDEDPLLDLLNNLGDKYHINNPKAISCLRDVIDISHKWLLRLSSDAEGFAGFAARTRSLVIGTLVGIGKSSYNLSQNNYDVAIIDEAGRATASELAMAMQSANRVILVGDHKQLPPMNDDALVRRICHQLSLPEEEVLRTDFERAFTSTKGVMLDTQYRMAPAIGDLVSHVFYEGNLKTGRGDAPEWMKQLPSPWNRTVTWLDTSEFQEENTKREAPSGMVSAMPDKLEGASNIGEVELICQALKVLVEDASTLEQLHVWAAEDKAPPIGIITGYRKQVAAIQERLDTDAWAAGIRSLLRVDTIDSYQGSENRIVILSLVRNNRQNKIGFIKEAPRVNVAISRARERLLFVGAANMWQGTHTDTPLGRIRSYLIKAIEQNHEHYQFLQASQLIECTASDLSFLGSEV</sequence>
<protein>
    <submittedName>
        <fullName evidence="7">NERD domain-containing protein</fullName>
    </submittedName>
</protein>
<feature type="domain" description="NERD" evidence="6">
    <location>
        <begin position="10"/>
        <end position="125"/>
    </location>
</feature>
<organism evidence="7 8">
    <name type="scientific">Pseudovibrio brasiliensis</name>
    <dbReference type="NCBI Taxonomy" id="1898042"/>
    <lineage>
        <taxon>Bacteria</taxon>
        <taxon>Pseudomonadati</taxon>
        <taxon>Pseudomonadota</taxon>
        <taxon>Alphaproteobacteria</taxon>
        <taxon>Hyphomicrobiales</taxon>
        <taxon>Stappiaceae</taxon>
        <taxon>Pseudovibrio</taxon>
    </lineage>
</organism>
<dbReference type="EMBL" id="CP074126">
    <property type="protein sequence ID" value="QUS54600.1"/>
    <property type="molecule type" value="Genomic_DNA"/>
</dbReference>
<dbReference type="SUPFAM" id="SSF56112">
    <property type="entry name" value="Protein kinase-like (PK-like)"/>
    <property type="match status" value="2"/>
</dbReference>
<evidence type="ECO:0000256" key="2">
    <source>
        <dbReference type="ARBA" id="ARBA00022741"/>
    </source>
</evidence>
<dbReference type="RefSeq" id="WP_075701699.1">
    <property type="nucleotide sequence ID" value="NZ_CP074126.1"/>
</dbReference>
<dbReference type="Pfam" id="PF13086">
    <property type="entry name" value="AAA_11"/>
    <property type="match status" value="1"/>
</dbReference>
<reference evidence="7 8" key="1">
    <citation type="journal article" date="2021" name="Angew. Chem. Int. Ed. Engl.">
        <title>A novel family of nonribosomal peptides modulate collective behavior in Pseudovibrio bacteria isolated from marine sponges.</title>
        <authorList>
            <person name="Ioca L.P."/>
            <person name="Dai Y."/>
            <person name="Kunakom S."/>
            <person name="Diaz-Espinosa J."/>
            <person name="Krunic A."/>
            <person name="Crnkovic C.M."/>
            <person name="Orjala J."/>
            <person name="Sanchez L.M."/>
            <person name="Ferreira A.G."/>
            <person name="Berlinck R.G.S."/>
            <person name="Eustaquio A.S."/>
        </authorList>
    </citation>
    <scope>NUCLEOTIDE SEQUENCE [LARGE SCALE GENOMIC DNA]</scope>
    <source>
        <strain evidence="7 8">Ab134</strain>
    </source>
</reference>
<dbReference type="PROSITE" id="PS50965">
    <property type="entry name" value="NERD"/>
    <property type="match status" value="1"/>
</dbReference>
<comment type="similarity">
    <text evidence="1">Belongs to the DNA2/NAM7 helicase family.</text>
</comment>
<proteinExistence type="inferred from homology"/>
<keyword evidence="3" id="KW-0378">Hydrolase</keyword>
<evidence type="ECO:0000256" key="3">
    <source>
        <dbReference type="ARBA" id="ARBA00022801"/>
    </source>
</evidence>
<dbReference type="InterPro" id="IPR003593">
    <property type="entry name" value="AAA+_ATPase"/>
</dbReference>
<keyword evidence="5" id="KW-0067">ATP-binding</keyword>
<evidence type="ECO:0000313" key="8">
    <source>
        <dbReference type="Proteomes" id="UP000680706"/>
    </source>
</evidence>
<dbReference type="CDD" id="cd17934">
    <property type="entry name" value="DEXXQc_Upf1-like"/>
    <property type="match status" value="1"/>
</dbReference>
<accession>A0ABX8AIH2</accession>
<keyword evidence="8" id="KW-1185">Reference proteome</keyword>
<name>A0ABX8AIH2_9HYPH</name>
<dbReference type="Proteomes" id="UP000680706">
    <property type="component" value="Chromosome"/>
</dbReference>
<dbReference type="SMART" id="SM00382">
    <property type="entry name" value="AAA"/>
    <property type="match status" value="1"/>
</dbReference>
<dbReference type="InterPro" id="IPR047187">
    <property type="entry name" value="SF1_C_Upf1"/>
</dbReference>
<dbReference type="Pfam" id="PF13087">
    <property type="entry name" value="AAA_12"/>
    <property type="match status" value="1"/>
</dbReference>
<evidence type="ECO:0000256" key="4">
    <source>
        <dbReference type="ARBA" id="ARBA00022806"/>
    </source>
</evidence>
<evidence type="ECO:0000256" key="1">
    <source>
        <dbReference type="ARBA" id="ARBA00007913"/>
    </source>
</evidence>
<evidence type="ECO:0000313" key="7">
    <source>
        <dbReference type="EMBL" id="QUS54600.1"/>
    </source>
</evidence>
<dbReference type="CDD" id="cd18808">
    <property type="entry name" value="SF1_C_Upf1"/>
    <property type="match status" value="1"/>
</dbReference>
<evidence type="ECO:0000259" key="6">
    <source>
        <dbReference type="PROSITE" id="PS50965"/>
    </source>
</evidence>
<dbReference type="Pfam" id="PF00069">
    <property type="entry name" value="Pkinase"/>
    <property type="match status" value="1"/>
</dbReference>
<dbReference type="SUPFAM" id="SSF52540">
    <property type="entry name" value="P-loop containing nucleoside triphosphate hydrolases"/>
    <property type="match status" value="1"/>
</dbReference>
<dbReference type="PANTHER" id="PTHR43788:SF8">
    <property type="entry name" value="DNA-BINDING PROTEIN SMUBP-2"/>
    <property type="match status" value="1"/>
</dbReference>
<dbReference type="InterPro" id="IPR000719">
    <property type="entry name" value="Prot_kinase_dom"/>
</dbReference>
<dbReference type="InterPro" id="IPR041677">
    <property type="entry name" value="DNA2/NAM7_AAA_11"/>
</dbReference>
<dbReference type="InterPro" id="IPR041679">
    <property type="entry name" value="DNA2/NAM7-like_C"/>
</dbReference>
<dbReference type="InterPro" id="IPR011009">
    <property type="entry name" value="Kinase-like_dom_sf"/>
</dbReference>